<keyword evidence="1" id="KW-1133">Transmembrane helix</keyword>
<accession>A0A7W7ZTE9</accession>
<keyword evidence="1" id="KW-0812">Transmembrane</keyword>
<evidence type="ECO:0000313" key="3">
    <source>
        <dbReference type="Proteomes" id="UP000584867"/>
    </source>
</evidence>
<evidence type="ECO:0000313" key="2">
    <source>
        <dbReference type="EMBL" id="MBB5065820.1"/>
    </source>
</evidence>
<protein>
    <recommendedName>
        <fullName evidence="4">DUF4175 domain-containing protein</fullName>
    </recommendedName>
</protein>
<dbReference type="AlphaFoldDB" id="A0A7W7ZTE9"/>
<dbReference type="EMBL" id="JACHIO010000020">
    <property type="protein sequence ID" value="MBB5065820.1"/>
    <property type="molecule type" value="Genomic_DNA"/>
</dbReference>
<evidence type="ECO:0008006" key="4">
    <source>
        <dbReference type="Google" id="ProtNLM"/>
    </source>
</evidence>
<evidence type="ECO:0000256" key="1">
    <source>
        <dbReference type="SAM" id="Phobius"/>
    </source>
</evidence>
<dbReference type="Proteomes" id="UP000584867">
    <property type="component" value="Unassembled WGS sequence"/>
</dbReference>
<sequence>MTQPFPFRKVYGPAAILAAITAYGLLSALLGGGVWDAISWVALACPLVVIARLLGRRGRTTK</sequence>
<dbReference type="RefSeq" id="WP_184258847.1">
    <property type="nucleotide sequence ID" value="NZ_JACHIO010000020.1"/>
</dbReference>
<gene>
    <name evidence="2" type="ORF">HDF15_004190</name>
</gene>
<comment type="caution">
    <text evidence="2">The sequence shown here is derived from an EMBL/GenBank/DDBJ whole genome shotgun (WGS) entry which is preliminary data.</text>
</comment>
<feature type="transmembrane region" description="Helical" evidence="1">
    <location>
        <begin position="12"/>
        <end position="31"/>
    </location>
</feature>
<keyword evidence="1" id="KW-0472">Membrane</keyword>
<reference evidence="2 3" key="1">
    <citation type="submission" date="2020-08" db="EMBL/GenBank/DDBJ databases">
        <title>Genomic Encyclopedia of Type Strains, Phase IV (KMG-V): Genome sequencing to study the core and pangenomes of soil and plant-associated prokaryotes.</title>
        <authorList>
            <person name="Whitman W."/>
        </authorList>
    </citation>
    <scope>NUCLEOTIDE SEQUENCE [LARGE SCALE GENOMIC DNA]</scope>
    <source>
        <strain evidence="2 3">X5P3</strain>
    </source>
</reference>
<proteinExistence type="predicted"/>
<name>A0A7W7ZTE9_9BACT</name>
<feature type="transmembrane region" description="Helical" evidence="1">
    <location>
        <begin position="37"/>
        <end position="55"/>
    </location>
</feature>
<organism evidence="2 3">
    <name type="scientific">Granulicella mallensis</name>
    <dbReference type="NCBI Taxonomy" id="940614"/>
    <lineage>
        <taxon>Bacteria</taxon>
        <taxon>Pseudomonadati</taxon>
        <taxon>Acidobacteriota</taxon>
        <taxon>Terriglobia</taxon>
        <taxon>Terriglobales</taxon>
        <taxon>Acidobacteriaceae</taxon>
        <taxon>Granulicella</taxon>
    </lineage>
</organism>